<feature type="transmembrane region" description="Helical" evidence="1">
    <location>
        <begin position="141"/>
        <end position="167"/>
    </location>
</feature>
<keyword evidence="1" id="KW-0472">Membrane</keyword>
<feature type="transmembrane region" description="Helical" evidence="1">
    <location>
        <begin position="228"/>
        <end position="249"/>
    </location>
</feature>
<dbReference type="InterPro" id="IPR053220">
    <property type="entry name" value="Nematode_rcpt-like_serp_H"/>
</dbReference>
<dbReference type="InterPro" id="IPR019422">
    <property type="entry name" value="7TM_GPCR_serpentine_rcpt_Srh"/>
</dbReference>
<keyword evidence="1" id="KW-0812">Transmembrane</keyword>
<feature type="transmembrane region" description="Helical" evidence="1">
    <location>
        <begin position="287"/>
        <end position="312"/>
    </location>
</feature>
<gene>
    <name evidence="2" type="ORF">CAMP_LOCUS16246</name>
</gene>
<evidence type="ECO:0000256" key="1">
    <source>
        <dbReference type="SAM" id="Phobius"/>
    </source>
</evidence>
<dbReference type="PANTHER" id="PTHR22941:SF307">
    <property type="entry name" value="SERPENTINE RECEPTOR, CLASS H"/>
    <property type="match status" value="1"/>
</dbReference>
<feature type="transmembrane region" description="Helical" evidence="1">
    <location>
        <begin position="112"/>
        <end position="129"/>
    </location>
</feature>
<dbReference type="PANTHER" id="PTHR22941">
    <property type="entry name" value="SERPENTINE RECEPTOR"/>
    <property type="match status" value="1"/>
</dbReference>
<proteinExistence type="predicted"/>
<dbReference type="AlphaFoldDB" id="A0A9P1N8F8"/>
<dbReference type="Pfam" id="PF10318">
    <property type="entry name" value="7TM_GPCR_Srh"/>
    <property type="match status" value="2"/>
</dbReference>
<evidence type="ECO:0008006" key="4">
    <source>
        <dbReference type="Google" id="ProtNLM"/>
    </source>
</evidence>
<evidence type="ECO:0000313" key="2">
    <source>
        <dbReference type="EMBL" id="CAI5453609.1"/>
    </source>
</evidence>
<feature type="transmembrane region" description="Helical" evidence="1">
    <location>
        <begin position="363"/>
        <end position="386"/>
    </location>
</feature>
<name>A0A9P1N8F8_9PELO</name>
<keyword evidence="3" id="KW-1185">Reference proteome</keyword>
<dbReference type="OrthoDB" id="5862289at2759"/>
<keyword evidence="1" id="KW-1133">Transmembrane helix</keyword>
<comment type="caution">
    <text evidence="2">The sequence shown here is derived from an EMBL/GenBank/DDBJ whole genome shotgun (WGS) entry which is preliminary data.</text>
</comment>
<sequence>MSVFFTSSVYNLVFKATGISIILPITALAIPVIYTSIAVLNNVYNPFGNNIAVITLSFHGLLANLSLIFLHKKYRDYTFNRQVQRKNTVHSLICPNLSYYHSAEFLSNTVHIFSYITFPASIYGCFLILKVTPKHLRNTKYILLHLQICTFFLDIIVNVLETPFVFFPSSAVKLLGVMADGFVPFKILTFTGQFSIYALGMSILFVFQSRHSVITIIRWRMTKKSTIILYYLLMYSIGFAVITICYIFETNIEKTKLEFVQKYPCPAKEFFENTTIIITSELTIPGFFLTISCLNLSTNILIFFTSSVHYLVFKSTGISAKTRKYQLKFLISISIQIMIPVIALLIPMIYACLALFQSIYNQFVNNLVVLTISVHGMISNIALILIHENYRNFTFGYFLRNREMRKKSSAAPSTIFVL</sequence>
<feature type="transmembrane region" description="Helical" evidence="1">
    <location>
        <begin position="187"/>
        <end position="207"/>
    </location>
</feature>
<dbReference type="Proteomes" id="UP001152747">
    <property type="component" value="Unassembled WGS sequence"/>
</dbReference>
<reference evidence="2" key="1">
    <citation type="submission" date="2022-11" db="EMBL/GenBank/DDBJ databases">
        <authorList>
            <person name="Kikuchi T."/>
        </authorList>
    </citation>
    <scope>NUCLEOTIDE SEQUENCE</scope>
    <source>
        <strain evidence="2">PS1010</strain>
    </source>
</reference>
<evidence type="ECO:0000313" key="3">
    <source>
        <dbReference type="Proteomes" id="UP001152747"/>
    </source>
</evidence>
<accession>A0A9P1N8F8</accession>
<feature type="transmembrane region" description="Helical" evidence="1">
    <location>
        <begin position="51"/>
        <end position="70"/>
    </location>
</feature>
<organism evidence="2 3">
    <name type="scientific">Caenorhabditis angaria</name>
    <dbReference type="NCBI Taxonomy" id="860376"/>
    <lineage>
        <taxon>Eukaryota</taxon>
        <taxon>Metazoa</taxon>
        <taxon>Ecdysozoa</taxon>
        <taxon>Nematoda</taxon>
        <taxon>Chromadorea</taxon>
        <taxon>Rhabditida</taxon>
        <taxon>Rhabditina</taxon>
        <taxon>Rhabditomorpha</taxon>
        <taxon>Rhabditoidea</taxon>
        <taxon>Rhabditidae</taxon>
        <taxon>Peloderinae</taxon>
        <taxon>Caenorhabditis</taxon>
    </lineage>
</organism>
<dbReference type="EMBL" id="CANHGI010000005">
    <property type="protein sequence ID" value="CAI5453609.1"/>
    <property type="molecule type" value="Genomic_DNA"/>
</dbReference>
<feature type="transmembrane region" description="Helical" evidence="1">
    <location>
        <begin position="12"/>
        <end position="39"/>
    </location>
</feature>
<protein>
    <recommendedName>
        <fullName evidence="4">Serpentine Receptor, class H</fullName>
    </recommendedName>
</protein>
<feature type="transmembrane region" description="Helical" evidence="1">
    <location>
        <begin position="333"/>
        <end position="357"/>
    </location>
</feature>